<keyword evidence="3" id="KW-1185">Reference proteome</keyword>
<dbReference type="EMBL" id="JARZFX010000008">
    <property type="protein sequence ID" value="MEC5424833.1"/>
    <property type="molecule type" value="Genomic_DNA"/>
</dbReference>
<evidence type="ECO:0000313" key="2">
    <source>
        <dbReference type="EMBL" id="MEC5424833.1"/>
    </source>
</evidence>
<dbReference type="RefSeq" id="WP_327608389.1">
    <property type="nucleotide sequence ID" value="NZ_JARZFX010000008.1"/>
</dbReference>
<evidence type="ECO:0000313" key="3">
    <source>
        <dbReference type="Proteomes" id="UP001335737"/>
    </source>
</evidence>
<protein>
    <recommendedName>
        <fullName evidence="4">DUF2564 family protein</fullName>
    </recommendedName>
</protein>
<evidence type="ECO:0008006" key="4">
    <source>
        <dbReference type="Google" id="ProtNLM"/>
    </source>
</evidence>
<dbReference type="Proteomes" id="UP001335737">
    <property type="component" value="Unassembled WGS sequence"/>
</dbReference>
<proteinExistence type="predicted"/>
<sequence>MEQTNLHGKLQQISQHIAEAQEAVRLAQGSDPQLLLQAQEQLQQAEKELQQTKDLEGTAATENSQFQQAYEQLHDTRQDIQEAQQNNNGIL</sequence>
<accession>A0ABU6KIA1</accession>
<feature type="coiled-coil region" evidence="1">
    <location>
        <begin position="35"/>
        <end position="86"/>
    </location>
</feature>
<organism evidence="2 3">
    <name type="scientific">Virgibacillus tibetensis</name>
    <dbReference type="NCBI Taxonomy" id="3042313"/>
    <lineage>
        <taxon>Bacteria</taxon>
        <taxon>Bacillati</taxon>
        <taxon>Bacillota</taxon>
        <taxon>Bacilli</taxon>
        <taxon>Bacillales</taxon>
        <taxon>Bacillaceae</taxon>
        <taxon>Virgibacillus</taxon>
    </lineage>
</organism>
<name>A0ABU6KIA1_9BACI</name>
<evidence type="ECO:0000256" key="1">
    <source>
        <dbReference type="SAM" id="Coils"/>
    </source>
</evidence>
<comment type="caution">
    <text evidence="2">The sequence shown here is derived from an EMBL/GenBank/DDBJ whole genome shotgun (WGS) entry which is preliminary data.</text>
</comment>
<reference evidence="2 3" key="1">
    <citation type="journal article" date="2024" name="Int. J. Syst. Evol. Microbiol.">
        <title>Virgibacillus tibetensis sp. nov., isolated from salt lake on the Tibetan Plateau of China.</title>
        <authorList>
            <person name="Phurbu D."/>
            <person name="Liu Z.-X."/>
            <person name="Wang R."/>
            <person name="Zheng Y.-Y."/>
            <person name="Liu H.-C."/>
            <person name="Zhou Y.-G."/>
            <person name="Yu Y.-J."/>
            <person name="Li A.-H."/>
        </authorList>
    </citation>
    <scope>NUCLEOTIDE SEQUENCE [LARGE SCALE GENOMIC DNA]</scope>
    <source>
        <strain evidence="2 3">C22-A2</strain>
    </source>
</reference>
<keyword evidence="1" id="KW-0175">Coiled coil</keyword>
<gene>
    <name evidence="2" type="ORF">QGM71_15205</name>
</gene>